<dbReference type="Gene3D" id="2.10.60.10">
    <property type="entry name" value="CD59"/>
    <property type="match status" value="1"/>
</dbReference>
<feature type="signal peptide" evidence="2">
    <location>
        <begin position="1"/>
        <end position="20"/>
    </location>
</feature>
<sequence>MRALLMACLAAVLCVDVAKSLTCYTCTNQTSNDQCLTTSPCTKNETACATIVEKKGAGESYCHELPLL</sequence>
<dbReference type="SUPFAM" id="SSF57302">
    <property type="entry name" value="Snake toxin-like"/>
    <property type="match status" value="1"/>
</dbReference>
<dbReference type="GO" id="GO:0005886">
    <property type="term" value="C:plasma membrane"/>
    <property type="evidence" value="ECO:0007669"/>
    <property type="project" value="TreeGrafter"/>
</dbReference>
<protein>
    <recommendedName>
        <fullName evidence="3">Snake toxin/toxin-like domain-containing protein</fullName>
    </recommendedName>
</protein>
<dbReference type="InterPro" id="IPR045860">
    <property type="entry name" value="Snake_toxin-like_sf"/>
</dbReference>
<dbReference type="PANTHER" id="PTHR16983">
    <property type="entry name" value="UPAR/LY6 DOMAIN-CONTAINING PROTEIN"/>
    <property type="match status" value="1"/>
</dbReference>
<keyword evidence="5" id="KW-1185">Reference proteome</keyword>
<name>A0A8D0EQC6_STROC</name>
<reference evidence="4" key="2">
    <citation type="submission" date="2025-09" db="UniProtKB">
        <authorList>
            <consortium name="Ensembl"/>
        </authorList>
    </citation>
    <scope>IDENTIFICATION</scope>
</reference>
<evidence type="ECO:0000313" key="4">
    <source>
        <dbReference type="Ensembl" id="ENSSOCP00000004944.1"/>
    </source>
</evidence>
<dbReference type="Pfam" id="PF00087">
    <property type="entry name" value="Toxin_TOLIP"/>
    <property type="match status" value="1"/>
</dbReference>
<reference evidence="4" key="1">
    <citation type="submission" date="2025-08" db="UniProtKB">
        <authorList>
            <consortium name="Ensembl"/>
        </authorList>
    </citation>
    <scope>IDENTIFICATION</scope>
</reference>
<evidence type="ECO:0000256" key="1">
    <source>
        <dbReference type="ARBA" id="ARBA00022729"/>
    </source>
</evidence>
<dbReference type="InterPro" id="IPR035076">
    <property type="entry name" value="Toxin/TOLIP"/>
</dbReference>
<keyword evidence="1 2" id="KW-0732">Signal</keyword>
<accession>A0A8D0EQC6</accession>
<dbReference type="InterPro" id="IPR051110">
    <property type="entry name" value="Ly-6/neurotoxin-like_GPI-ap"/>
</dbReference>
<evidence type="ECO:0000256" key="2">
    <source>
        <dbReference type="SAM" id="SignalP"/>
    </source>
</evidence>
<feature type="domain" description="Snake toxin/toxin-like" evidence="3">
    <location>
        <begin position="21"/>
        <end position="56"/>
    </location>
</feature>
<organism evidence="4 5">
    <name type="scientific">Strix occidentalis caurina</name>
    <name type="common">northern spotted owl</name>
    <dbReference type="NCBI Taxonomy" id="311401"/>
    <lineage>
        <taxon>Eukaryota</taxon>
        <taxon>Metazoa</taxon>
        <taxon>Chordata</taxon>
        <taxon>Craniata</taxon>
        <taxon>Vertebrata</taxon>
        <taxon>Euteleostomi</taxon>
        <taxon>Archelosauria</taxon>
        <taxon>Archosauria</taxon>
        <taxon>Dinosauria</taxon>
        <taxon>Saurischia</taxon>
        <taxon>Theropoda</taxon>
        <taxon>Coelurosauria</taxon>
        <taxon>Aves</taxon>
        <taxon>Neognathae</taxon>
        <taxon>Neoaves</taxon>
        <taxon>Telluraves</taxon>
        <taxon>Strigiformes</taxon>
        <taxon>Strigidae</taxon>
        <taxon>Strix</taxon>
    </lineage>
</organism>
<feature type="chain" id="PRO_5034911567" description="Snake toxin/toxin-like domain-containing protein" evidence="2">
    <location>
        <begin position="21"/>
        <end position="68"/>
    </location>
</feature>
<evidence type="ECO:0000259" key="3">
    <source>
        <dbReference type="Pfam" id="PF00087"/>
    </source>
</evidence>
<evidence type="ECO:0000313" key="5">
    <source>
        <dbReference type="Proteomes" id="UP000694551"/>
    </source>
</evidence>
<proteinExistence type="predicted"/>
<dbReference type="AlphaFoldDB" id="A0A8D0EQC6"/>
<dbReference type="Ensembl" id="ENSSOCT00000005091.1">
    <property type="protein sequence ID" value="ENSSOCP00000004944.1"/>
    <property type="gene ID" value="ENSSOCG00000003833.1"/>
</dbReference>
<dbReference type="Proteomes" id="UP000694551">
    <property type="component" value="Unplaced"/>
</dbReference>
<dbReference type="PANTHER" id="PTHR16983:SF10">
    <property type="entry name" value="PROTEIN QUIVER"/>
    <property type="match status" value="1"/>
</dbReference>
<dbReference type="GO" id="GO:0030154">
    <property type="term" value="P:cell differentiation"/>
    <property type="evidence" value="ECO:0007669"/>
    <property type="project" value="UniProtKB-ARBA"/>
</dbReference>